<dbReference type="GO" id="GO:0016787">
    <property type="term" value="F:hydrolase activity"/>
    <property type="evidence" value="ECO:0007669"/>
    <property type="project" value="UniProtKB-KW"/>
</dbReference>
<name>A0ABY8BF42_9BURK</name>
<feature type="signal peptide" evidence="3">
    <location>
        <begin position="1"/>
        <end position="20"/>
    </location>
</feature>
<evidence type="ECO:0000313" key="8">
    <source>
        <dbReference type="Proteomes" id="UP001216510"/>
    </source>
</evidence>
<dbReference type="Proteomes" id="UP001216510">
    <property type="component" value="Chromosome"/>
</dbReference>
<evidence type="ECO:0000259" key="6">
    <source>
        <dbReference type="Pfam" id="PF14509"/>
    </source>
</evidence>
<organism evidence="7 8">
    <name type="scientific">Pseudoduganella chitinolytica</name>
    <dbReference type="NCBI Taxonomy" id="34070"/>
    <lineage>
        <taxon>Bacteria</taxon>
        <taxon>Pseudomonadati</taxon>
        <taxon>Pseudomonadota</taxon>
        <taxon>Betaproteobacteria</taxon>
        <taxon>Burkholderiales</taxon>
        <taxon>Oxalobacteraceae</taxon>
        <taxon>Telluria group</taxon>
        <taxon>Pseudoduganella</taxon>
    </lineage>
</organism>
<feature type="domain" description="Glycosyl-hydrolase 97 catalytic" evidence="4">
    <location>
        <begin position="304"/>
        <end position="457"/>
    </location>
</feature>
<feature type="chain" id="PRO_5045937185" evidence="3">
    <location>
        <begin position="21"/>
        <end position="638"/>
    </location>
</feature>
<evidence type="ECO:0000256" key="2">
    <source>
        <dbReference type="ARBA" id="ARBA00023295"/>
    </source>
</evidence>
<sequence length="638" mass="69004">MTLTRLIGVAACAAAPFACAQPATSVTSPDGKLAVTVATAANGTVTYRVSRAGKPVLLPSALGLTFEDADLASGLKPAGAGATRRVADRYELATGKRRHVSYAANERTWRYTNPRQQALAVTFRVSNDGVAFRYHATGEQLALRSEATTFALPPLARAWLQPMSVAKTGYQRTNPSYEEHYRMDIPVGTPAPLGAGWVFPALFRTGDTWVAVTEAGMDGSFHASRLQTGSTGGVYRIGAPAPEETFTGGALLPAAQGSMTTPWRVLAIGPLATVVESTLGTDLAAPAPGPIPAWVKPGHASWSWAILKDDYTNFDTQKQFIDYAAGMGWDYTLVDAYWDKKIGYDRLAELAAYANGKGIGLLAWYNSAGAWNDTDMTPRDRMLTHEIRVAEFARLRAMGVKGIKVDFFGGDGQSMIRYYTEILKDAYDAQLLVNFHGATLPRGWSRTWPNLLTAEAVRGFEFTTFTQEDQDAVAPHAAMLPFTRNLFDPMDFTPISFGDIPKIRRTTRNGFELAEAVLFTSGIQHFAEIPQGMASAPDYVQALLRDLPRSWDDSRFVAGEPGKYVVIARKAGDAWYVAGINAQDSAQALVLDLSFAKGAGRIVTDGAGEREFSQADLRAAKRTAIGIAPKGGFVAIFR</sequence>
<evidence type="ECO:0000313" key="7">
    <source>
        <dbReference type="EMBL" id="WEF33918.1"/>
    </source>
</evidence>
<dbReference type="InterPro" id="IPR029486">
    <property type="entry name" value="GH97_N"/>
</dbReference>
<evidence type="ECO:0000259" key="5">
    <source>
        <dbReference type="Pfam" id="PF14508"/>
    </source>
</evidence>
<evidence type="ECO:0000259" key="4">
    <source>
        <dbReference type="Pfam" id="PF10566"/>
    </source>
</evidence>
<keyword evidence="3" id="KW-0732">Signal</keyword>
<dbReference type="PANTHER" id="PTHR35803:SF2">
    <property type="entry name" value="RETAINING ALPHA-GALACTOSIDASE"/>
    <property type="match status" value="1"/>
</dbReference>
<dbReference type="PANTHER" id="PTHR35803">
    <property type="entry name" value="GLUCAN 1,4-ALPHA-GLUCOSIDASE SUSB-RELATED"/>
    <property type="match status" value="1"/>
</dbReference>
<dbReference type="InterPro" id="IPR017853">
    <property type="entry name" value="GH"/>
</dbReference>
<dbReference type="Gene3D" id="3.20.20.70">
    <property type="entry name" value="Aldolase class I"/>
    <property type="match status" value="1"/>
</dbReference>
<gene>
    <name evidence="7" type="ORF">PX653_03835</name>
</gene>
<dbReference type="InterPro" id="IPR013785">
    <property type="entry name" value="Aldolase_TIM"/>
</dbReference>
<dbReference type="Gene3D" id="2.60.40.1180">
    <property type="entry name" value="Golgi alpha-mannosidase II"/>
    <property type="match status" value="1"/>
</dbReference>
<feature type="domain" description="Glycosyl-hydrolase 97 N-terminal" evidence="5">
    <location>
        <begin position="26"/>
        <end position="286"/>
    </location>
</feature>
<keyword evidence="8" id="KW-1185">Reference proteome</keyword>
<dbReference type="InterPro" id="IPR014718">
    <property type="entry name" value="GH-type_carb-bd"/>
</dbReference>
<reference evidence="7 8" key="1">
    <citation type="submission" date="2023-02" db="EMBL/GenBank/DDBJ databases">
        <title>Gemone sequence of Telluria chitinolytica ACM 3522T.</title>
        <authorList>
            <person name="Frediansyah A."/>
            <person name="Miess H."/>
            <person name="Gross H."/>
        </authorList>
    </citation>
    <scope>NUCLEOTIDE SEQUENCE [LARGE SCALE GENOMIC DNA]</scope>
    <source>
        <strain evidence="7 8">ACM 3522</strain>
    </source>
</reference>
<dbReference type="Gene3D" id="2.70.98.10">
    <property type="match status" value="1"/>
</dbReference>
<dbReference type="InterPro" id="IPR013780">
    <property type="entry name" value="Glyco_hydro_b"/>
</dbReference>
<dbReference type="Pfam" id="PF14508">
    <property type="entry name" value="GH97_N"/>
    <property type="match status" value="1"/>
</dbReference>
<dbReference type="Pfam" id="PF14509">
    <property type="entry name" value="GH97_C"/>
    <property type="match status" value="1"/>
</dbReference>
<dbReference type="SUPFAM" id="SSF51445">
    <property type="entry name" value="(Trans)glycosidases"/>
    <property type="match status" value="1"/>
</dbReference>
<dbReference type="EMBL" id="CP119083">
    <property type="protein sequence ID" value="WEF33918.1"/>
    <property type="molecule type" value="Genomic_DNA"/>
</dbReference>
<evidence type="ECO:0000256" key="1">
    <source>
        <dbReference type="ARBA" id="ARBA00022801"/>
    </source>
</evidence>
<evidence type="ECO:0000256" key="3">
    <source>
        <dbReference type="SAM" id="SignalP"/>
    </source>
</evidence>
<dbReference type="InterPro" id="IPR052720">
    <property type="entry name" value="Glycosyl_hydrolase_97"/>
</dbReference>
<keyword evidence="1 7" id="KW-0378">Hydrolase</keyword>
<dbReference type="InterPro" id="IPR019563">
    <property type="entry name" value="GH97_catalytic"/>
</dbReference>
<dbReference type="InterPro" id="IPR029483">
    <property type="entry name" value="GH97_C"/>
</dbReference>
<keyword evidence="2" id="KW-0326">Glycosidase</keyword>
<protein>
    <submittedName>
        <fullName evidence="7">Glycoside hydrolase family 97 catalytic domain-containing protein</fullName>
    </submittedName>
</protein>
<dbReference type="RefSeq" id="WP_277416602.1">
    <property type="nucleotide sequence ID" value="NZ_CP119083.1"/>
</dbReference>
<accession>A0ABY8BF42</accession>
<proteinExistence type="predicted"/>
<feature type="domain" description="Glycosyl-hydrolase 97 C-terminal oligomerisation" evidence="6">
    <location>
        <begin position="550"/>
        <end position="637"/>
    </location>
</feature>
<dbReference type="Pfam" id="PF10566">
    <property type="entry name" value="Glyco_hydro_97"/>
    <property type="match status" value="1"/>
</dbReference>